<comment type="caution">
    <text evidence="2">The sequence shown here is derived from an EMBL/GenBank/DDBJ whole genome shotgun (WGS) entry which is preliminary data.</text>
</comment>
<evidence type="ECO:0000313" key="3">
    <source>
        <dbReference type="Proteomes" id="UP000613840"/>
    </source>
</evidence>
<dbReference type="AlphaFoldDB" id="A0A917W3B1"/>
<reference evidence="2" key="1">
    <citation type="journal article" date="2014" name="Int. J. Syst. Evol. Microbiol.">
        <title>Complete genome sequence of Corynebacterium casei LMG S-19264T (=DSM 44701T), isolated from a smear-ripened cheese.</title>
        <authorList>
            <consortium name="US DOE Joint Genome Institute (JGI-PGF)"/>
            <person name="Walter F."/>
            <person name="Albersmeier A."/>
            <person name="Kalinowski J."/>
            <person name="Ruckert C."/>
        </authorList>
    </citation>
    <scope>NUCLEOTIDE SEQUENCE</scope>
    <source>
        <strain evidence="2">CGMCC 4.7306</strain>
    </source>
</reference>
<feature type="region of interest" description="Disordered" evidence="1">
    <location>
        <begin position="1"/>
        <end position="24"/>
    </location>
</feature>
<dbReference type="InterPro" id="IPR016193">
    <property type="entry name" value="Cytidine_deaminase-like"/>
</dbReference>
<dbReference type="SUPFAM" id="SSF53927">
    <property type="entry name" value="Cytidine deaminase-like"/>
    <property type="match status" value="1"/>
</dbReference>
<dbReference type="EMBL" id="BMMZ01000004">
    <property type="protein sequence ID" value="GGL62954.1"/>
    <property type="molecule type" value="Genomic_DNA"/>
</dbReference>
<keyword evidence="3" id="KW-1185">Reference proteome</keyword>
<feature type="compositionally biased region" description="Basic and acidic residues" evidence="1">
    <location>
        <begin position="14"/>
        <end position="24"/>
    </location>
</feature>
<reference evidence="2" key="2">
    <citation type="submission" date="2020-09" db="EMBL/GenBank/DDBJ databases">
        <authorList>
            <person name="Sun Q."/>
            <person name="Zhou Y."/>
        </authorList>
    </citation>
    <scope>NUCLEOTIDE SEQUENCE</scope>
    <source>
        <strain evidence="2">CGMCC 4.7306</strain>
    </source>
</reference>
<name>A0A917W3B1_9ACTN</name>
<dbReference type="GO" id="GO:0003824">
    <property type="term" value="F:catalytic activity"/>
    <property type="evidence" value="ECO:0007669"/>
    <property type="project" value="InterPro"/>
</dbReference>
<organism evidence="2 3">
    <name type="scientific">Microlunatus endophyticus</name>
    <dbReference type="NCBI Taxonomy" id="1716077"/>
    <lineage>
        <taxon>Bacteria</taxon>
        <taxon>Bacillati</taxon>
        <taxon>Actinomycetota</taxon>
        <taxon>Actinomycetes</taxon>
        <taxon>Propionibacteriales</taxon>
        <taxon>Propionibacteriaceae</taxon>
        <taxon>Microlunatus</taxon>
    </lineage>
</organism>
<evidence type="ECO:0000256" key="1">
    <source>
        <dbReference type="SAM" id="MobiDB-lite"/>
    </source>
</evidence>
<dbReference type="RefSeq" id="WP_229669949.1">
    <property type="nucleotide sequence ID" value="NZ_BMMZ01000004.1"/>
</dbReference>
<accession>A0A917W3B1</accession>
<sequence>MSTEPVEHALPVENPRHLEEPTDPEDLKIITLARSALARTQASQGASVRDTDGRTYAAATVDLDHLKLSAVQVALAMAVSSGARGLEAVAVSGVGPSADDLAVIADLPGSGVVVWVTDPRGTVTGRITVDG</sequence>
<protein>
    <submittedName>
        <fullName evidence="2">Cytidine deaminase</fullName>
    </submittedName>
</protein>
<proteinExistence type="predicted"/>
<dbReference type="Proteomes" id="UP000613840">
    <property type="component" value="Unassembled WGS sequence"/>
</dbReference>
<dbReference type="Gene3D" id="3.40.140.10">
    <property type="entry name" value="Cytidine Deaminase, domain 2"/>
    <property type="match status" value="1"/>
</dbReference>
<evidence type="ECO:0000313" key="2">
    <source>
        <dbReference type="EMBL" id="GGL62954.1"/>
    </source>
</evidence>
<gene>
    <name evidence="2" type="ORF">GCM10011575_21790</name>
</gene>